<dbReference type="PROSITE" id="PS50109">
    <property type="entry name" value="HIS_KIN"/>
    <property type="match status" value="1"/>
</dbReference>
<evidence type="ECO:0000256" key="10">
    <source>
        <dbReference type="ARBA" id="ARBA00023012"/>
    </source>
</evidence>
<evidence type="ECO:0000256" key="9">
    <source>
        <dbReference type="ARBA" id="ARBA00022840"/>
    </source>
</evidence>
<dbReference type="CDD" id="cd00082">
    <property type="entry name" value="HisKA"/>
    <property type="match status" value="1"/>
</dbReference>
<dbReference type="InterPro" id="IPR036890">
    <property type="entry name" value="HATPase_C_sf"/>
</dbReference>
<dbReference type="GO" id="GO:0000155">
    <property type="term" value="F:phosphorelay sensor kinase activity"/>
    <property type="evidence" value="ECO:0007669"/>
    <property type="project" value="InterPro"/>
</dbReference>
<dbReference type="EC" id="2.7.13.3" evidence="3"/>
<dbReference type="PROSITE" id="PS50110">
    <property type="entry name" value="RESPONSE_REGULATORY"/>
    <property type="match status" value="1"/>
</dbReference>
<evidence type="ECO:0000256" key="14">
    <source>
        <dbReference type="SAM" id="Phobius"/>
    </source>
</evidence>
<keyword evidence="6 18" id="KW-0808">Transferase</keyword>
<dbReference type="InterPro" id="IPR003594">
    <property type="entry name" value="HATPase_dom"/>
</dbReference>
<feature type="domain" description="Response regulatory" evidence="16">
    <location>
        <begin position="817"/>
        <end position="930"/>
    </location>
</feature>
<name>A0A2X1A3W7_9BACI</name>
<evidence type="ECO:0000313" key="19">
    <source>
        <dbReference type="Proteomes" id="UP000251431"/>
    </source>
</evidence>
<keyword evidence="14" id="KW-0812">Transmembrane</keyword>
<dbReference type="PANTHER" id="PTHR43047">
    <property type="entry name" value="TWO-COMPONENT HISTIDINE PROTEIN KINASE"/>
    <property type="match status" value="1"/>
</dbReference>
<evidence type="ECO:0000256" key="6">
    <source>
        <dbReference type="ARBA" id="ARBA00022679"/>
    </source>
</evidence>
<dbReference type="CDD" id="cd00156">
    <property type="entry name" value="REC"/>
    <property type="match status" value="1"/>
</dbReference>
<dbReference type="Gene3D" id="3.40.50.2300">
    <property type="match status" value="1"/>
</dbReference>
<reference evidence="18 19" key="1">
    <citation type="submission" date="2018-06" db="EMBL/GenBank/DDBJ databases">
        <authorList>
            <consortium name="Pathogen Informatics"/>
            <person name="Doyle S."/>
        </authorList>
    </citation>
    <scope>NUCLEOTIDE SEQUENCE [LARGE SCALE GENOMIC DNA]</scope>
    <source>
        <strain evidence="18 19">NCTC7582</strain>
    </source>
</reference>
<evidence type="ECO:0000313" key="18">
    <source>
        <dbReference type="EMBL" id="SPU38969.1"/>
    </source>
</evidence>
<comment type="catalytic activity">
    <reaction evidence="1">
        <text>ATP + protein L-histidine = ADP + protein N-phospho-L-histidine.</text>
        <dbReference type="EC" id="2.7.13.3"/>
    </reaction>
</comment>
<dbReference type="FunFam" id="1.10.287.130:FF:000001">
    <property type="entry name" value="Two-component sensor histidine kinase"/>
    <property type="match status" value="1"/>
</dbReference>
<dbReference type="PRINTS" id="PR00344">
    <property type="entry name" value="BCTRLSENSOR"/>
</dbReference>
<gene>
    <name evidence="18" type="primary">phoR_8</name>
    <name evidence="18" type="ORF">NCTC7582_04943</name>
</gene>
<feature type="domain" description="Histidine kinase" evidence="15">
    <location>
        <begin position="585"/>
        <end position="799"/>
    </location>
</feature>
<protein>
    <recommendedName>
        <fullName evidence="3">histidine kinase</fullName>
        <ecNumber evidence="3">2.7.13.3</ecNumber>
    </recommendedName>
</protein>
<accession>A0A2X1A3W7</accession>
<dbReference type="CDD" id="cd06225">
    <property type="entry name" value="HAMP"/>
    <property type="match status" value="1"/>
</dbReference>
<dbReference type="Proteomes" id="UP000251431">
    <property type="component" value="Unassembled WGS sequence"/>
</dbReference>
<dbReference type="Pfam" id="PF00512">
    <property type="entry name" value="HisKA"/>
    <property type="match status" value="1"/>
</dbReference>
<dbReference type="CDD" id="cd16922">
    <property type="entry name" value="HATPase_EvgS-ArcB-TorS-like"/>
    <property type="match status" value="1"/>
</dbReference>
<keyword evidence="13" id="KW-0175">Coiled coil</keyword>
<dbReference type="SMART" id="SM00387">
    <property type="entry name" value="HATPase_c"/>
    <property type="match status" value="1"/>
</dbReference>
<evidence type="ECO:0000256" key="12">
    <source>
        <dbReference type="PROSITE-ProRule" id="PRU00169"/>
    </source>
</evidence>
<evidence type="ECO:0000256" key="2">
    <source>
        <dbReference type="ARBA" id="ARBA00004651"/>
    </source>
</evidence>
<dbReference type="GO" id="GO:0009927">
    <property type="term" value="F:histidine phosphotransfer kinase activity"/>
    <property type="evidence" value="ECO:0007669"/>
    <property type="project" value="TreeGrafter"/>
</dbReference>
<evidence type="ECO:0000256" key="13">
    <source>
        <dbReference type="SAM" id="Coils"/>
    </source>
</evidence>
<dbReference type="SUPFAM" id="SSF52172">
    <property type="entry name" value="CheY-like"/>
    <property type="match status" value="1"/>
</dbReference>
<dbReference type="InterPro" id="IPR035965">
    <property type="entry name" value="PAS-like_dom_sf"/>
</dbReference>
<comment type="subcellular location">
    <subcellularLocation>
        <location evidence="2">Cell membrane</location>
        <topology evidence="2">Multi-pass membrane protein</topology>
    </subcellularLocation>
</comment>
<keyword evidence="10" id="KW-0902">Two-component regulatory system</keyword>
<dbReference type="FunFam" id="3.30.565.10:FF:000006">
    <property type="entry name" value="Sensor histidine kinase WalK"/>
    <property type="match status" value="1"/>
</dbReference>
<dbReference type="InterPro" id="IPR003661">
    <property type="entry name" value="HisK_dim/P_dom"/>
</dbReference>
<dbReference type="PANTHER" id="PTHR43047:SF72">
    <property type="entry name" value="OSMOSENSING HISTIDINE PROTEIN KINASE SLN1"/>
    <property type="match status" value="1"/>
</dbReference>
<evidence type="ECO:0000259" key="16">
    <source>
        <dbReference type="PROSITE" id="PS50110"/>
    </source>
</evidence>
<dbReference type="GO" id="GO:0005886">
    <property type="term" value="C:plasma membrane"/>
    <property type="evidence" value="ECO:0007669"/>
    <property type="project" value="UniProtKB-SubCell"/>
</dbReference>
<dbReference type="EMBL" id="UAQE01000004">
    <property type="protein sequence ID" value="SPU38969.1"/>
    <property type="molecule type" value="Genomic_DNA"/>
</dbReference>
<dbReference type="SUPFAM" id="SSF55874">
    <property type="entry name" value="ATPase domain of HSP90 chaperone/DNA topoisomerase II/histidine kinase"/>
    <property type="match status" value="1"/>
</dbReference>
<dbReference type="InterPro" id="IPR001789">
    <property type="entry name" value="Sig_transdc_resp-reg_receiver"/>
</dbReference>
<evidence type="ECO:0000256" key="1">
    <source>
        <dbReference type="ARBA" id="ARBA00000085"/>
    </source>
</evidence>
<dbReference type="PROSITE" id="PS50885">
    <property type="entry name" value="HAMP"/>
    <property type="match status" value="1"/>
</dbReference>
<feature type="transmembrane region" description="Helical" evidence="14">
    <location>
        <begin position="188"/>
        <end position="208"/>
    </location>
</feature>
<evidence type="ECO:0000256" key="7">
    <source>
        <dbReference type="ARBA" id="ARBA00022741"/>
    </source>
</evidence>
<keyword evidence="5 12" id="KW-0597">Phosphoprotein</keyword>
<dbReference type="Pfam" id="PF02518">
    <property type="entry name" value="HATPase_c"/>
    <property type="match status" value="1"/>
</dbReference>
<evidence type="ECO:0000256" key="3">
    <source>
        <dbReference type="ARBA" id="ARBA00012438"/>
    </source>
</evidence>
<dbReference type="Pfam" id="PF00072">
    <property type="entry name" value="Response_reg"/>
    <property type="match status" value="1"/>
</dbReference>
<keyword evidence="9" id="KW-0067">ATP-binding</keyword>
<dbReference type="InterPro" id="IPR036097">
    <property type="entry name" value="HisK_dim/P_sf"/>
</dbReference>
<keyword evidence="11 14" id="KW-0472">Membrane</keyword>
<dbReference type="GO" id="GO:0005524">
    <property type="term" value="F:ATP binding"/>
    <property type="evidence" value="ECO:0007669"/>
    <property type="project" value="UniProtKB-KW"/>
</dbReference>
<feature type="coiled-coil region" evidence="13">
    <location>
        <begin position="261"/>
        <end position="292"/>
    </location>
</feature>
<proteinExistence type="predicted"/>
<keyword evidence="7" id="KW-0547">Nucleotide-binding</keyword>
<dbReference type="SMART" id="SM00448">
    <property type="entry name" value="REC"/>
    <property type="match status" value="1"/>
</dbReference>
<evidence type="ECO:0000256" key="4">
    <source>
        <dbReference type="ARBA" id="ARBA00022475"/>
    </source>
</evidence>
<feature type="domain" description="HAMP" evidence="17">
    <location>
        <begin position="213"/>
        <end position="266"/>
    </location>
</feature>
<dbReference type="SUPFAM" id="SSF47384">
    <property type="entry name" value="Homodimeric domain of signal transducing histidine kinase"/>
    <property type="match status" value="1"/>
</dbReference>
<dbReference type="RefSeq" id="WP_112118713.1">
    <property type="nucleotide sequence ID" value="NZ_UAQE01000004.1"/>
</dbReference>
<dbReference type="InterPro" id="IPR003660">
    <property type="entry name" value="HAMP_dom"/>
</dbReference>
<dbReference type="SUPFAM" id="SSF55785">
    <property type="entry name" value="PYP-like sensor domain (PAS domain)"/>
    <property type="match status" value="1"/>
</dbReference>
<keyword evidence="8 18" id="KW-0418">Kinase</keyword>
<dbReference type="AlphaFoldDB" id="A0A2X1A3W7"/>
<dbReference type="InterPro" id="IPR011006">
    <property type="entry name" value="CheY-like_superfamily"/>
</dbReference>
<organism evidence="18 19">
    <name type="scientific">Lysinibacillus capsici</name>
    <dbReference type="NCBI Taxonomy" id="2115968"/>
    <lineage>
        <taxon>Bacteria</taxon>
        <taxon>Bacillati</taxon>
        <taxon>Bacillota</taxon>
        <taxon>Bacilli</taxon>
        <taxon>Bacillales</taxon>
        <taxon>Bacillaceae</taxon>
        <taxon>Lysinibacillus</taxon>
    </lineage>
</organism>
<dbReference type="Gene3D" id="1.10.287.130">
    <property type="match status" value="1"/>
</dbReference>
<keyword evidence="4" id="KW-1003">Cell membrane</keyword>
<evidence type="ECO:0000256" key="11">
    <source>
        <dbReference type="ARBA" id="ARBA00023136"/>
    </source>
</evidence>
<dbReference type="Gene3D" id="3.30.450.20">
    <property type="entry name" value="PAS domain"/>
    <property type="match status" value="1"/>
</dbReference>
<feature type="modified residue" description="4-aspartylphosphate" evidence="12">
    <location>
        <position position="866"/>
    </location>
</feature>
<dbReference type="SMART" id="SM00388">
    <property type="entry name" value="HisKA"/>
    <property type="match status" value="1"/>
</dbReference>
<dbReference type="InterPro" id="IPR005467">
    <property type="entry name" value="His_kinase_dom"/>
</dbReference>
<sequence length="930" mass="107123">MIKSTPLLNKSIRSQFFKMLLFLVVSFLIIIAAFLVVVNASQNALQQKREQMYEKSMLVDELEENFNGIFFRARGYYAFQNEQELKLLYENLENFEVLLQQFSQLDLTEEERGLYNELVDFHYNYKTVTLPKGLSFAKIGDYEALRELSNSGANDLVNKFIAYTKSYKKKTDHSLNQIFSKTVEQGQLFTFISLMISGLILLFVAVILRRVLNNMIRPIEQLTLATNALASGKSIDLGNLVQKEDELGILANSFLKMILSIQDKEEVLTTQNEELLAQQDELQENQLQLQNSLNYLEKYNQLNHVLTFTLNKQKLIDNLHNYLNDIYQYDTSVLYWMEGNVYATKGLSHQSAAALVENFDMDKQARLKQEKSFVITRQLTANEKGIAQESYYAYDLYSSVFNSKRELVAILMATREGHPHNDRDIDSLNGLLNRVSIAFERILMYEEVEKSRTLNQTIIDNVNEGIQLVSATGDTVLINRALCGIVNFLNLTTETSIPKKDWLQHFQKCSAQPDELIEFLEASIMESFEETRKCRYCMTAEHEIFVEVYATCLFDGQEKVGTIFVHRDITREYEVDQMKSELVSTVSHELRTPLSSVLGFTELLLTKNIKPERQNKYIDTIHREAVRLTNLINDFLDLQRMESGKQLYNMETLQLNEIAFEIVNRFRHEQKHNVHLIDKAREVYVNADQDRLVQLFINLIGNAIKFSPQGGDVEILLENKNNSIQVSIKDEGIGISKQDIAQLFQKFKRIDNSLRRKIGGTGLGLSICREIILKHEGEIWIESEEGQGTTVYFTLPLANNTITFDEEDVMEDSNGLNIMLVEDDLSLALLLSEELKSKGFTVIHHHDPKKAFEDTLNTPLLGIVIDIMLGEEMSGWDLVRALREREHTKEIPIIISSALDEVKEMVDQFQIKKYLTKPYPPEEISKLFVK</sequence>
<evidence type="ECO:0000256" key="5">
    <source>
        <dbReference type="ARBA" id="ARBA00022553"/>
    </source>
</evidence>
<evidence type="ECO:0000259" key="15">
    <source>
        <dbReference type="PROSITE" id="PS50109"/>
    </source>
</evidence>
<evidence type="ECO:0000256" key="8">
    <source>
        <dbReference type="ARBA" id="ARBA00022777"/>
    </source>
</evidence>
<dbReference type="InterPro" id="IPR004358">
    <property type="entry name" value="Sig_transdc_His_kin-like_C"/>
</dbReference>
<evidence type="ECO:0000259" key="17">
    <source>
        <dbReference type="PROSITE" id="PS50885"/>
    </source>
</evidence>
<dbReference type="Pfam" id="PF00672">
    <property type="entry name" value="HAMP"/>
    <property type="match status" value="1"/>
</dbReference>
<keyword evidence="14" id="KW-1133">Transmembrane helix</keyword>
<dbReference type="Gene3D" id="6.10.340.10">
    <property type="match status" value="1"/>
</dbReference>
<dbReference type="Gene3D" id="3.30.565.10">
    <property type="entry name" value="Histidine kinase-like ATPase, C-terminal domain"/>
    <property type="match status" value="1"/>
</dbReference>